<protein>
    <submittedName>
        <fullName evidence="11">Sugar ABC transporter ATP-binding protein</fullName>
    </submittedName>
</protein>
<evidence type="ECO:0000256" key="5">
    <source>
        <dbReference type="ARBA" id="ARBA00022737"/>
    </source>
</evidence>
<dbReference type="Pfam" id="PF00005">
    <property type="entry name" value="ABC_tran"/>
    <property type="match status" value="2"/>
</dbReference>
<evidence type="ECO:0000256" key="7">
    <source>
        <dbReference type="ARBA" id="ARBA00022840"/>
    </source>
</evidence>
<dbReference type="GO" id="GO:0016887">
    <property type="term" value="F:ATP hydrolysis activity"/>
    <property type="evidence" value="ECO:0007669"/>
    <property type="project" value="InterPro"/>
</dbReference>
<dbReference type="InterPro" id="IPR027417">
    <property type="entry name" value="P-loop_NTPase"/>
</dbReference>
<evidence type="ECO:0000256" key="9">
    <source>
        <dbReference type="ARBA" id="ARBA00023136"/>
    </source>
</evidence>
<proteinExistence type="predicted"/>
<dbReference type="InterPro" id="IPR003593">
    <property type="entry name" value="AAA+_ATPase"/>
</dbReference>
<evidence type="ECO:0000256" key="1">
    <source>
        <dbReference type="ARBA" id="ARBA00004202"/>
    </source>
</evidence>
<organism evidence="11 12">
    <name type="scientific">Acidisoma silvae</name>
    <dbReference type="NCBI Taxonomy" id="2802396"/>
    <lineage>
        <taxon>Bacteria</taxon>
        <taxon>Pseudomonadati</taxon>
        <taxon>Pseudomonadota</taxon>
        <taxon>Alphaproteobacteria</taxon>
        <taxon>Acetobacterales</taxon>
        <taxon>Acidocellaceae</taxon>
        <taxon>Acidisoma</taxon>
    </lineage>
</organism>
<dbReference type="PROSITE" id="PS50893">
    <property type="entry name" value="ABC_TRANSPORTER_2"/>
    <property type="match status" value="2"/>
</dbReference>
<dbReference type="RefSeq" id="WP_227322803.1">
    <property type="nucleotide sequence ID" value="NZ_JAESVB010000010.1"/>
</dbReference>
<evidence type="ECO:0000256" key="8">
    <source>
        <dbReference type="ARBA" id="ARBA00022967"/>
    </source>
</evidence>
<keyword evidence="3" id="KW-1003">Cell membrane</keyword>
<comment type="caution">
    <text evidence="11">The sequence shown here is derived from an EMBL/GenBank/DDBJ whole genome shotgun (WGS) entry which is preliminary data.</text>
</comment>
<keyword evidence="7 11" id="KW-0067">ATP-binding</keyword>
<comment type="subcellular location">
    <subcellularLocation>
        <location evidence="1">Cell membrane</location>
        <topology evidence="1">Peripheral membrane protein</topology>
    </subcellularLocation>
</comment>
<gene>
    <name evidence="11" type="ORF">ASILVAE211_18280</name>
</gene>
<keyword evidence="9" id="KW-0472">Membrane</keyword>
<dbReference type="PROSITE" id="PS00211">
    <property type="entry name" value="ABC_TRANSPORTER_1"/>
    <property type="match status" value="1"/>
</dbReference>
<reference evidence="11" key="1">
    <citation type="journal article" date="2021" name="Microorganisms">
        <title>Acidisoma silvae sp. nov. and Acidisomacellulosilytica sp. nov., Two Acidophilic Bacteria Isolated from Decaying Wood, Hydrolyzing Cellulose and Producing Poly-3-hydroxybutyrate.</title>
        <authorList>
            <person name="Mieszkin S."/>
            <person name="Pouder E."/>
            <person name="Uroz S."/>
            <person name="Simon-Colin C."/>
            <person name="Alain K."/>
        </authorList>
    </citation>
    <scope>NUCLEOTIDE SEQUENCE</scope>
    <source>
        <strain evidence="11">HW T2.11</strain>
    </source>
</reference>
<dbReference type="CDD" id="cd03215">
    <property type="entry name" value="ABC_Carb_Monos_II"/>
    <property type="match status" value="1"/>
</dbReference>
<dbReference type="InterPro" id="IPR003439">
    <property type="entry name" value="ABC_transporter-like_ATP-bd"/>
</dbReference>
<dbReference type="InterPro" id="IPR017871">
    <property type="entry name" value="ABC_transporter-like_CS"/>
</dbReference>
<dbReference type="PANTHER" id="PTHR43790">
    <property type="entry name" value="CARBOHYDRATE TRANSPORT ATP-BINDING PROTEIN MG119-RELATED"/>
    <property type="match status" value="1"/>
</dbReference>
<keyword evidence="8" id="KW-1278">Translocase</keyword>
<sequence length="498" mass="54069">MLSVSGIRKAFPGVQALAGVDLEVRAGEIHALVGENGAGKSTLTRIIAGVERPDAGEIRLNQEVVQWHGPAQAKAAGIHVIYQEFVLFPHLTVAENIFLGRMPHNRLGFIDHAQAERRSREILSRLGITMDVRRQVRLLSVADQQMVEIAKALVETPKVLILDEPTAVIAGREVDLLFDRLRRLQEAGVAIIYISHRLDEIFALCDRLTVIKDGQWIATRPVAGMTRDTLITLMVGRDLAHLFPAHERPPPAQPEIVLQAQDIHVGSRVRGCSLDLRAGVITGLAGMVGSGRSELAMAIFGGLPMERGAVTVGGHTFRRITPGQAIALGIGFVTEDRKGQGLAMLQTVGANISAANLDSVRRGIMRDGAREWQIAEEDIGSYQIACRGPGTLVSTMSGGNQQKVLIARWARACHRVLILDEPTRGVDVGARAEIYRIMRGLAARGIAILMISSELPEIVGMSDRVYVMREGSITGFLEKDAITEEAVVDLATHDRQAA</sequence>
<dbReference type="InterPro" id="IPR050107">
    <property type="entry name" value="ABC_carbohydrate_import_ATPase"/>
</dbReference>
<feature type="domain" description="ABC transporter" evidence="10">
    <location>
        <begin position="252"/>
        <end position="495"/>
    </location>
</feature>
<evidence type="ECO:0000256" key="2">
    <source>
        <dbReference type="ARBA" id="ARBA00022448"/>
    </source>
</evidence>
<dbReference type="CDD" id="cd03216">
    <property type="entry name" value="ABC_Carb_Monos_I"/>
    <property type="match status" value="1"/>
</dbReference>
<evidence type="ECO:0000313" key="12">
    <source>
        <dbReference type="Proteomes" id="UP000708298"/>
    </source>
</evidence>
<dbReference type="FunFam" id="3.40.50.300:FF:000127">
    <property type="entry name" value="Ribose import ATP-binding protein RbsA"/>
    <property type="match status" value="1"/>
</dbReference>
<dbReference type="SUPFAM" id="SSF52540">
    <property type="entry name" value="P-loop containing nucleoside triphosphate hydrolases"/>
    <property type="match status" value="2"/>
</dbReference>
<keyword evidence="4" id="KW-0762">Sugar transport</keyword>
<dbReference type="AlphaFoldDB" id="A0A963YUT9"/>
<evidence type="ECO:0000256" key="4">
    <source>
        <dbReference type="ARBA" id="ARBA00022597"/>
    </source>
</evidence>
<dbReference type="GO" id="GO:0005524">
    <property type="term" value="F:ATP binding"/>
    <property type="evidence" value="ECO:0007669"/>
    <property type="project" value="UniProtKB-KW"/>
</dbReference>
<accession>A0A963YUT9</accession>
<feature type="domain" description="ABC transporter" evidence="10">
    <location>
        <begin position="2"/>
        <end position="238"/>
    </location>
</feature>
<evidence type="ECO:0000259" key="10">
    <source>
        <dbReference type="PROSITE" id="PS50893"/>
    </source>
</evidence>
<evidence type="ECO:0000256" key="3">
    <source>
        <dbReference type="ARBA" id="ARBA00022475"/>
    </source>
</evidence>
<keyword evidence="2" id="KW-0813">Transport</keyword>
<dbReference type="PANTHER" id="PTHR43790:SF9">
    <property type="entry name" value="GALACTOFURANOSE TRANSPORTER ATP-BINDING PROTEIN YTFR"/>
    <property type="match status" value="1"/>
</dbReference>
<dbReference type="Gene3D" id="3.40.50.300">
    <property type="entry name" value="P-loop containing nucleotide triphosphate hydrolases"/>
    <property type="match status" value="2"/>
</dbReference>
<reference evidence="11" key="2">
    <citation type="submission" date="2021-01" db="EMBL/GenBank/DDBJ databases">
        <authorList>
            <person name="Mieszkin S."/>
            <person name="Pouder E."/>
            <person name="Alain K."/>
        </authorList>
    </citation>
    <scope>NUCLEOTIDE SEQUENCE</scope>
    <source>
        <strain evidence="11">HW T2.11</strain>
    </source>
</reference>
<dbReference type="Proteomes" id="UP000708298">
    <property type="component" value="Unassembled WGS sequence"/>
</dbReference>
<dbReference type="EMBL" id="JAESVB010000010">
    <property type="protein sequence ID" value="MCB8877149.1"/>
    <property type="molecule type" value="Genomic_DNA"/>
</dbReference>
<dbReference type="SMART" id="SM00382">
    <property type="entry name" value="AAA"/>
    <property type="match status" value="2"/>
</dbReference>
<keyword evidence="5" id="KW-0677">Repeat</keyword>
<keyword evidence="12" id="KW-1185">Reference proteome</keyword>
<keyword evidence="6" id="KW-0547">Nucleotide-binding</keyword>
<dbReference type="GO" id="GO:0005886">
    <property type="term" value="C:plasma membrane"/>
    <property type="evidence" value="ECO:0007669"/>
    <property type="project" value="UniProtKB-SubCell"/>
</dbReference>
<evidence type="ECO:0000256" key="6">
    <source>
        <dbReference type="ARBA" id="ARBA00022741"/>
    </source>
</evidence>
<evidence type="ECO:0000313" key="11">
    <source>
        <dbReference type="EMBL" id="MCB8877149.1"/>
    </source>
</evidence>
<name>A0A963YUT9_9PROT</name>